<feature type="domain" description="Histidine kinase" evidence="9">
    <location>
        <begin position="217"/>
        <end position="411"/>
    </location>
</feature>
<evidence type="ECO:0000256" key="8">
    <source>
        <dbReference type="SAM" id="Phobius"/>
    </source>
</evidence>
<dbReference type="CDD" id="cd00082">
    <property type="entry name" value="HisKA"/>
    <property type="match status" value="1"/>
</dbReference>
<dbReference type="SMART" id="SM00387">
    <property type="entry name" value="HATPase_c"/>
    <property type="match status" value="1"/>
</dbReference>
<keyword evidence="11" id="KW-1185">Reference proteome</keyword>
<dbReference type="OrthoDB" id="1522504at2"/>
<dbReference type="GO" id="GO:0000155">
    <property type="term" value="F:phosphorelay sensor kinase activity"/>
    <property type="evidence" value="ECO:0007669"/>
    <property type="project" value="InterPro"/>
</dbReference>
<dbReference type="Proteomes" id="UP000236893">
    <property type="component" value="Unassembled WGS sequence"/>
</dbReference>
<reference evidence="10 11" key="1">
    <citation type="submission" date="2018-01" db="EMBL/GenBank/DDBJ databases">
        <authorList>
            <person name="Gaut B.S."/>
            <person name="Morton B.R."/>
            <person name="Clegg M.T."/>
            <person name="Duvall M.R."/>
        </authorList>
    </citation>
    <scope>NUCLEOTIDE SEQUENCE [LARGE SCALE GENOMIC DNA]</scope>
    <source>
        <strain evidence="10 11">HR-AV</strain>
    </source>
</reference>
<evidence type="ECO:0000313" key="10">
    <source>
        <dbReference type="EMBL" id="POY36990.1"/>
    </source>
</evidence>
<dbReference type="RefSeq" id="WP_103788600.1">
    <property type="nucleotide sequence ID" value="NZ_PQVF01000005.1"/>
</dbReference>
<feature type="transmembrane region" description="Helical" evidence="8">
    <location>
        <begin position="12"/>
        <end position="34"/>
    </location>
</feature>
<dbReference type="GO" id="GO:0005886">
    <property type="term" value="C:plasma membrane"/>
    <property type="evidence" value="ECO:0007669"/>
    <property type="project" value="TreeGrafter"/>
</dbReference>
<evidence type="ECO:0000256" key="4">
    <source>
        <dbReference type="ARBA" id="ARBA00022679"/>
    </source>
</evidence>
<dbReference type="EC" id="2.7.13.3" evidence="2"/>
<dbReference type="SUPFAM" id="SSF47384">
    <property type="entry name" value="Homodimeric domain of signal transducing histidine kinase"/>
    <property type="match status" value="1"/>
</dbReference>
<dbReference type="Gene3D" id="6.10.340.10">
    <property type="match status" value="1"/>
</dbReference>
<accession>A0A2S5A327</accession>
<dbReference type="Gene3D" id="3.30.565.10">
    <property type="entry name" value="Histidine kinase-like ATPase, C-terminal domain"/>
    <property type="match status" value="1"/>
</dbReference>
<sequence length="425" mass="49320">MKLATKYNRITIAASIFIFLVGSVAFYFVLKYILLKQLDDTLRTEQQEIVQYTKEHHQLPEILPAYGQKIVYKSVTDSLAFSGFRSVKQWSDHEKELEWQRELTFQINVSGKPYEVIVSKSQVETEDLLELVILVTVSMIALILLVGYLINRTILNRLWQPFYQSMIQVKTYNLSDHKTLNLPATDIDEFSLLNQSLNSMTDRAQKDYSILKEFTGNAAHEMQTPLAVIRSKLEMLMQNERSLEHNAEPLLEMEHFVNKLSRLNQSLLLLTKIEVKRFELDEEIQFDEILKQKINELTELISANHLVFKTEIEKLTIPFNRQLAEIIIGNLLNNAVRYNYSGGDIDISLKEGSLVISNTSSLPELDKEKVFQRFYRHPDTKTDGNGLGLSIVRQICEVANFRCIYQYKNGRHVFVIRLLDRFSSQ</sequence>
<dbReference type="PANTHER" id="PTHR45436:SF5">
    <property type="entry name" value="SENSOR HISTIDINE KINASE TRCS"/>
    <property type="match status" value="1"/>
</dbReference>
<comment type="catalytic activity">
    <reaction evidence="1">
        <text>ATP + protein L-histidine = ADP + protein N-phospho-L-histidine.</text>
        <dbReference type="EC" id="2.7.13.3"/>
    </reaction>
</comment>
<evidence type="ECO:0000256" key="6">
    <source>
        <dbReference type="ARBA" id="ARBA00022777"/>
    </source>
</evidence>
<dbReference type="PROSITE" id="PS50109">
    <property type="entry name" value="HIS_KIN"/>
    <property type="match status" value="1"/>
</dbReference>
<keyword evidence="4" id="KW-0808">Transferase</keyword>
<dbReference type="InterPro" id="IPR003594">
    <property type="entry name" value="HATPase_dom"/>
</dbReference>
<feature type="transmembrane region" description="Helical" evidence="8">
    <location>
        <begin position="131"/>
        <end position="150"/>
    </location>
</feature>
<name>A0A2S5A327_9SPHI</name>
<dbReference type="SMART" id="SM00388">
    <property type="entry name" value="HisKA"/>
    <property type="match status" value="1"/>
</dbReference>
<dbReference type="EMBL" id="PQVF01000005">
    <property type="protein sequence ID" value="POY36990.1"/>
    <property type="molecule type" value="Genomic_DNA"/>
</dbReference>
<comment type="caution">
    <text evidence="10">The sequence shown here is derived from an EMBL/GenBank/DDBJ whole genome shotgun (WGS) entry which is preliminary data.</text>
</comment>
<keyword evidence="7 8" id="KW-1133">Transmembrane helix</keyword>
<dbReference type="PANTHER" id="PTHR45436">
    <property type="entry name" value="SENSOR HISTIDINE KINASE YKOH"/>
    <property type="match status" value="1"/>
</dbReference>
<organism evidence="10 11">
    <name type="scientific">Solitalea longa</name>
    <dbReference type="NCBI Taxonomy" id="2079460"/>
    <lineage>
        <taxon>Bacteria</taxon>
        <taxon>Pseudomonadati</taxon>
        <taxon>Bacteroidota</taxon>
        <taxon>Sphingobacteriia</taxon>
        <taxon>Sphingobacteriales</taxon>
        <taxon>Sphingobacteriaceae</taxon>
        <taxon>Solitalea</taxon>
    </lineage>
</organism>
<keyword evidence="6 10" id="KW-0418">Kinase</keyword>
<protein>
    <recommendedName>
        <fullName evidence="2">histidine kinase</fullName>
        <ecNumber evidence="2">2.7.13.3</ecNumber>
    </recommendedName>
</protein>
<evidence type="ECO:0000256" key="1">
    <source>
        <dbReference type="ARBA" id="ARBA00000085"/>
    </source>
</evidence>
<dbReference type="InterPro" id="IPR003661">
    <property type="entry name" value="HisK_dim/P_dom"/>
</dbReference>
<keyword evidence="3" id="KW-0597">Phosphoprotein</keyword>
<evidence type="ECO:0000313" key="11">
    <source>
        <dbReference type="Proteomes" id="UP000236893"/>
    </source>
</evidence>
<dbReference type="InterPro" id="IPR005467">
    <property type="entry name" value="His_kinase_dom"/>
</dbReference>
<dbReference type="SUPFAM" id="SSF55874">
    <property type="entry name" value="ATPase domain of HSP90 chaperone/DNA topoisomerase II/histidine kinase"/>
    <property type="match status" value="1"/>
</dbReference>
<evidence type="ECO:0000256" key="2">
    <source>
        <dbReference type="ARBA" id="ARBA00012438"/>
    </source>
</evidence>
<dbReference type="InterPro" id="IPR036097">
    <property type="entry name" value="HisK_dim/P_sf"/>
</dbReference>
<dbReference type="Pfam" id="PF00512">
    <property type="entry name" value="HisKA"/>
    <property type="match status" value="1"/>
</dbReference>
<dbReference type="InterPro" id="IPR036890">
    <property type="entry name" value="HATPase_C_sf"/>
</dbReference>
<evidence type="ECO:0000256" key="5">
    <source>
        <dbReference type="ARBA" id="ARBA00022692"/>
    </source>
</evidence>
<dbReference type="Gene3D" id="1.10.287.130">
    <property type="match status" value="1"/>
</dbReference>
<keyword evidence="5 8" id="KW-0812">Transmembrane</keyword>
<evidence type="ECO:0000256" key="7">
    <source>
        <dbReference type="ARBA" id="ARBA00022989"/>
    </source>
</evidence>
<evidence type="ECO:0000259" key="9">
    <source>
        <dbReference type="PROSITE" id="PS50109"/>
    </source>
</evidence>
<dbReference type="Pfam" id="PF02518">
    <property type="entry name" value="HATPase_c"/>
    <property type="match status" value="1"/>
</dbReference>
<keyword evidence="8" id="KW-0472">Membrane</keyword>
<evidence type="ECO:0000256" key="3">
    <source>
        <dbReference type="ARBA" id="ARBA00022553"/>
    </source>
</evidence>
<proteinExistence type="predicted"/>
<gene>
    <name evidence="10" type="ORF">C3K47_07980</name>
</gene>
<dbReference type="InterPro" id="IPR050428">
    <property type="entry name" value="TCS_sensor_his_kinase"/>
</dbReference>
<dbReference type="AlphaFoldDB" id="A0A2S5A327"/>